<keyword evidence="4" id="KW-1185">Reference proteome</keyword>
<comment type="caution">
    <text evidence="3">The sequence shown here is derived from an EMBL/GenBank/DDBJ whole genome shotgun (WGS) entry which is preliminary data.</text>
</comment>
<dbReference type="InterPro" id="IPR051803">
    <property type="entry name" value="TA_system_RelE-like_toxin"/>
</dbReference>
<dbReference type="AlphaFoldDB" id="A0A927GD42"/>
<keyword evidence="2" id="KW-1277">Toxin-antitoxin system</keyword>
<dbReference type="InterPro" id="IPR007712">
    <property type="entry name" value="RelE/ParE_toxin"/>
</dbReference>
<gene>
    <name evidence="3" type="ORF">IC230_09775</name>
</gene>
<dbReference type="SUPFAM" id="SSF143011">
    <property type="entry name" value="RelE-like"/>
    <property type="match status" value="1"/>
</dbReference>
<proteinExistence type="inferred from homology"/>
<sequence length="98" mass="11489">MDSGKPIIWKDEAKEDLWDVLHYLSRSSSVYVDNWSNELTKKLGLLESFPEMGRKVPEKELTHLRELLIGNYRLLYIYLQDTITIIAIRHQSSQLGKL</sequence>
<protein>
    <submittedName>
        <fullName evidence="3">Type II toxin-antitoxin system RelE/ParE family toxin</fullName>
    </submittedName>
</protein>
<dbReference type="Gene3D" id="3.30.2310.20">
    <property type="entry name" value="RelE-like"/>
    <property type="match status" value="1"/>
</dbReference>
<comment type="similarity">
    <text evidence="1">Belongs to the RelE toxin family.</text>
</comment>
<name>A0A927GD42_9BACT</name>
<reference evidence="3" key="1">
    <citation type="submission" date="2020-09" db="EMBL/GenBank/DDBJ databases">
        <authorList>
            <person name="Kim M.K."/>
        </authorList>
    </citation>
    <scope>NUCLEOTIDE SEQUENCE</scope>
    <source>
        <strain evidence="3">BT704</strain>
    </source>
</reference>
<dbReference type="EMBL" id="JACXAA010000003">
    <property type="protein sequence ID" value="MBD2753175.1"/>
    <property type="molecule type" value="Genomic_DNA"/>
</dbReference>
<dbReference type="PANTHER" id="PTHR33755">
    <property type="entry name" value="TOXIN PARE1-RELATED"/>
    <property type="match status" value="1"/>
</dbReference>
<dbReference type="RefSeq" id="WP_191038807.1">
    <property type="nucleotide sequence ID" value="NZ_JACXAA010000003.1"/>
</dbReference>
<dbReference type="Proteomes" id="UP000653797">
    <property type="component" value="Unassembled WGS sequence"/>
</dbReference>
<evidence type="ECO:0000256" key="2">
    <source>
        <dbReference type="ARBA" id="ARBA00022649"/>
    </source>
</evidence>
<evidence type="ECO:0000313" key="3">
    <source>
        <dbReference type="EMBL" id="MBD2753175.1"/>
    </source>
</evidence>
<accession>A0A927GD42</accession>
<dbReference type="Pfam" id="PF05016">
    <property type="entry name" value="ParE_toxin"/>
    <property type="match status" value="1"/>
</dbReference>
<dbReference type="InterPro" id="IPR035093">
    <property type="entry name" value="RelE/ParE_toxin_dom_sf"/>
</dbReference>
<evidence type="ECO:0000313" key="4">
    <source>
        <dbReference type="Proteomes" id="UP000653797"/>
    </source>
</evidence>
<evidence type="ECO:0000256" key="1">
    <source>
        <dbReference type="ARBA" id="ARBA00006226"/>
    </source>
</evidence>
<organism evidence="3 4">
    <name type="scientific">Spirosoma validum</name>
    <dbReference type="NCBI Taxonomy" id="2771355"/>
    <lineage>
        <taxon>Bacteria</taxon>
        <taxon>Pseudomonadati</taxon>
        <taxon>Bacteroidota</taxon>
        <taxon>Cytophagia</taxon>
        <taxon>Cytophagales</taxon>
        <taxon>Cytophagaceae</taxon>
        <taxon>Spirosoma</taxon>
    </lineage>
</organism>